<dbReference type="PANTHER" id="PTHR20855">
    <property type="entry name" value="ADIPOR/PROGESTIN RECEPTOR-RELATED"/>
    <property type="match status" value="1"/>
</dbReference>
<organism evidence="6 7">
    <name type="scientific">Paracraurococcus lichenis</name>
    <dbReference type="NCBI Taxonomy" id="3064888"/>
    <lineage>
        <taxon>Bacteria</taxon>
        <taxon>Pseudomonadati</taxon>
        <taxon>Pseudomonadota</taxon>
        <taxon>Alphaproteobacteria</taxon>
        <taxon>Acetobacterales</taxon>
        <taxon>Roseomonadaceae</taxon>
        <taxon>Paracraurococcus</taxon>
    </lineage>
</organism>
<feature type="transmembrane region" description="Helical" evidence="5">
    <location>
        <begin position="70"/>
        <end position="89"/>
    </location>
</feature>
<proteinExistence type="predicted"/>
<feature type="transmembrane region" description="Helical" evidence="5">
    <location>
        <begin position="210"/>
        <end position="228"/>
    </location>
</feature>
<keyword evidence="3 5" id="KW-1133">Transmembrane helix</keyword>
<evidence type="ECO:0000313" key="7">
    <source>
        <dbReference type="Proteomes" id="UP001243009"/>
    </source>
</evidence>
<evidence type="ECO:0000256" key="5">
    <source>
        <dbReference type="SAM" id="Phobius"/>
    </source>
</evidence>
<evidence type="ECO:0000256" key="2">
    <source>
        <dbReference type="ARBA" id="ARBA00022692"/>
    </source>
</evidence>
<keyword evidence="7" id="KW-1185">Reference proteome</keyword>
<dbReference type="EMBL" id="JAUTWS010000001">
    <property type="protein sequence ID" value="MDO9706911.1"/>
    <property type="molecule type" value="Genomic_DNA"/>
</dbReference>
<dbReference type="Proteomes" id="UP001243009">
    <property type="component" value="Unassembled WGS sequence"/>
</dbReference>
<feature type="transmembrane region" description="Helical" evidence="5">
    <location>
        <begin position="127"/>
        <end position="149"/>
    </location>
</feature>
<keyword evidence="2 5" id="KW-0812">Transmembrane</keyword>
<dbReference type="Pfam" id="PF03006">
    <property type="entry name" value="HlyIII"/>
    <property type="match status" value="1"/>
</dbReference>
<protein>
    <submittedName>
        <fullName evidence="6">Hemolysin III family protein</fullName>
    </submittedName>
</protein>
<feature type="transmembrane region" description="Helical" evidence="5">
    <location>
        <begin position="184"/>
        <end position="203"/>
    </location>
</feature>
<evidence type="ECO:0000256" key="1">
    <source>
        <dbReference type="ARBA" id="ARBA00004141"/>
    </source>
</evidence>
<sequence length="238" mass="24898">MPRPSMPTRLQPCLAWWLAGPLLAARRDTPPERLADAAVHILGLAAAVIACGVLAAAVPPEAGAARMLALLVYAAGLLAMLGCSALYNMSGEGRRRAVLQRLDHSAIFAMIAGTYTPVAGIGIGGSWGLGLLGLVWTGAVGGVALKLLAPARIERLSLLLYLLLGWCGIAAFDPLMRSLSHWDLSMLLAGGLVYSLGVMLHVAEGLRFHTALWHACVVAAAACHYLVVLDLARVTPPS</sequence>
<evidence type="ECO:0000256" key="3">
    <source>
        <dbReference type="ARBA" id="ARBA00022989"/>
    </source>
</evidence>
<feature type="transmembrane region" description="Helical" evidence="5">
    <location>
        <begin position="37"/>
        <end position="58"/>
    </location>
</feature>
<comment type="subcellular location">
    <subcellularLocation>
        <location evidence="1">Membrane</location>
        <topology evidence="1">Multi-pass membrane protein</topology>
    </subcellularLocation>
</comment>
<dbReference type="RefSeq" id="WP_305101781.1">
    <property type="nucleotide sequence ID" value="NZ_JAUTWS010000001.1"/>
</dbReference>
<gene>
    <name evidence="6" type="ORF">Q7A36_01065</name>
</gene>
<accession>A0ABT9DSQ7</accession>
<dbReference type="PANTHER" id="PTHR20855:SF3">
    <property type="entry name" value="LD03007P"/>
    <property type="match status" value="1"/>
</dbReference>
<evidence type="ECO:0000256" key="4">
    <source>
        <dbReference type="ARBA" id="ARBA00023136"/>
    </source>
</evidence>
<keyword evidence="4 5" id="KW-0472">Membrane</keyword>
<reference evidence="6 7" key="1">
    <citation type="submission" date="2023-08" db="EMBL/GenBank/DDBJ databases">
        <title>The draft genome sequence of Paracraurococcus sp. LOR1-02.</title>
        <authorList>
            <person name="Kingkaew E."/>
            <person name="Tanasupawat S."/>
        </authorList>
    </citation>
    <scope>NUCLEOTIDE SEQUENCE [LARGE SCALE GENOMIC DNA]</scope>
    <source>
        <strain evidence="6 7">LOR1-02</strain>
    </source>
</reference>
<evidence type="ECO:0000313" key="6">
    <source>
        <dbReference type="EMBL" id="MDO9706911.1"/>
    </source>
</evidence>
<comment type="caution">
    <text evidence="6">The sequence shown here is derived from an EMBL/GenBank/DDBJ whole genome shotgun (WGS) entry which is preliminary data.</text>
</comment>
<name>A0ABT9DSQ7_9PROT</name>
<dbReference type="InterPro" id="IPR004254">
    <property type="entry name" value="AdipoR/HlyIII-related"/>
</dbReference>
<feature type="transmembrane region" description="Helical" evidence="5">
    <location>
        <begin position="156"/>
        <end position="172"/>
    </location>
</feature>